<proteinExistence type="inferred from homology"/>
<evidence type="ECO:0000256" key="2">
    <source>
        <dbReference type="ARBA" id="ARBA00022670"/>
    </source>
</evidence>
<sequence>MKKNKMKAILLGLLAVTMSSQIMASTAGAASASTNSGSNSYIETGGTDSASYSMQSTASTPVAYASSSSASSKVEKVIKVGMSYLGTPYEYGSNRNSTKTFDCSDFVRHAYKKAIGVTLPADSRKQGAWIRSNSTAKYSMSSLKRGDLVFFGKYRGSSKSAYKKVNKKTERITHVGIYLGNGKILHTYSKKSGGVRTNSIKNNSWEYRFLFGGSVVK</sequence>
<dbReference type="EMBL" id="FXAZ01000002">
    <property type="protein sequence ID" value="SMG37912.1"/>
    <property type="molecule type" value="Genomic_DNA"/>
</dbReference>
<evidence type="ECO:0000313" key="8">
    <source>
        <dbReference type="Proteomes" id="UP000193834"/>
    </source>
</evidence>
<dbReference type="AlphaFoldDB" id="A0A1X7KAN1"/>
<dbReference type="InterPro" id="IPR038765">
    <property type="entry name" value="Papain-like_cys_pep_sf"/>
</dbReference>
<dbReference type="RefSeq" id="WP_240968112.1">
    <property type="nucleotide sequence ID" value="NZ_FXAZ01000002.1"/>
</dbReference>
<feature type="chain" id="PRO_5039312254" evidence="5">
    <location>
        <begin position="25"/>
        <end position="217"/>
    </location>
</feature>
<dbReference type="STRING" id="1852522.SAMN06295960_2259"/>
<dbReference type="InterPro" id="IPR051202">
    <property type="entry name" value="Peptidase_C40"/>
</dbReference>
<gene>
    <name evidence="7" type="ORF">SAMN06295960_2259</name>
</gene>
<dbReference type="PANTHER" id="PTHR47053:SF1">
    <property type="entry name" value="MUREIN DD-ENDOPEPTIDASE MEPH-RELATED"/>
    <property type="match status" value="1"/>
</dbReference>
<accession>A0A1X7KAN1</accession>
<keyword evidence="2" id="KW-0645">Protease</keyword>
<dbReference type="SUPFAM" id="SSF54001">
    <property type="entry name" value="Cysteine proteinases"/>
    <property type="match status" value="1"/>
</dbReference>
<dbReference type="Pfam" id="PF00877">
    <property type="entry name" value="NLPC_P60"/>
    <property type="match status" value="1"/>
</dbReference>
<evidence type="ECO:0000256" key="4">
    <source>
        <dbReference type="ARBA" id="ARBA00022807"/>
    </source>
</evidence>
<evidence type="ECO:0000256" key="3">
    <source>
        <dbReference type="ARBA" id="ARBA00022801"/>
    </source>
</evidence>
<dbReference type="Proteomes" id="UP000193834">
    <property type="component" value="Unassembled WGS sequence"/>
</dbReference>
<dbReference type="PANTHER" id="PTHR47053">
    <property type="entry name" value="MUREIN DD-ENDOPEPTIDASE MEPH-RELATED"/>
    <property type="match status" value="1"/>
</dbReference>
<dbReference type="InterPro" id="IPR000064">
    <property type="entry name" value="NLP_P60_dom"/>
</dbReference>
<evidence type="ECO:0000256" key="5">
    <source>
        <dbReference type="SAM" id="SignalP"/>
    </source>
</evidence>
<evidence type="ECO:0000256" key="1">
    <source>
        <dbReference type="ARBA" id="ARBA00007074"/>
    </source>
</evidence>
<keyword evidence="5" id="KW-0732">Signal</keyword>
<keyword evidence="3 7" id="KW-0378">Hydrolase</keyword>
<organism evidence="7 8">
    <name type="scientific">Paenibacillus aquistagni</name>
    <dbReference type="NCBI Taxonomy" id="1852522"/>
    <lineage>
        <taxon>Bacteria</taxon>
        <taxon>Bacillati</taxon>
        <taxon>Bacillota</taxon>
        <taxon>Bacilli</taxon>
        <taxon>Bacillales</taxon>
        <taxon>Paenibacillaceae</taxon>
        <taxon>Paenibacillus</taxon>
    </lineage>
</organism>
<evidence type="ECO:0000313" key="7">
    <source>
        <dbReference type="EMBL" id="SMG37912.1"/>
    </source>
</evidence>
<feature type="signal peptide" evidence="5">
    <location>
        <begin position="1"/>
        <end position="24"/>
    </location>
</feature>
<dbReference type="GO" id="GO:0006508">
    <property type="term" value="P:proteolysis"/>
    <property type="evidence" value="ECO:0007669"/>
    <property type="project" value="UniProtKB-KW"/>
</dbReference>
<protein>
    <submittedName>
        <fullName evidence="7">Cell wall-associated hydrolase, NlpC family</fullName>
    </submittedName>
</protein>
<dbReference type="Gene3D" id="3.90.1720.10">
    <property type="entry name" value="endopeptidase domain like (from Nostoc punctiforme)"/>
    <property type="match status" value="1"/>
</dbReference>
<dbReference type="PROSITE" id="PS51935">
    <property type="entry name" value="NLPC_P60"/>
    <property type="match status" value="1"/>
</dbReference>
<keyword evidence="8" id="KW-1185">Reference proteome</keyword>
<name>A0A1X7KAN1_9BACL</name>
<reference evidence="7 8" key="1">
    <citation type="submission" date="2017-04" db="EMBL/GenBank/DDBJ databases">
        <authorList>
            <person name="Afonso C.L."/>
            <person name="Miller P.J."/>
            <person name="Scott M.A."/>
            <person name="Spackman E."/>
            <person name="Goraichik I."/>
            <person name="Dimitrov K.M."/>
            <person name="Suarez D.L."/>
            <person name="Swayne D.E."/>
        </authorList>
    </citation>
    <scope>NUCLEOTIDE SEQUENCE [LARGE SCALE GENOMIC DNA]</scope>
    <source>
        <strain evidence="7 8">11</strain>
    </source>
</reference>
<dbReference type="GO" id="GO:0008234">
    <property type="term" value="F:cysteine-type peptidase activity"/>
    <property type="evidence" value="ECO:0007669"/>
    <property type="project" value="UniProtKB-KW"/>
</dbReference>
<feature type="domain" description="NlpC/P60" evidence="6">
    <location>
        <begin position="71"/>
        <end position="216"/>
    </location>
</feature>
<evidence type="ECO:0000259" key="6">
    <source>
        <dbReference type="PROSITE" id="PS51935"/>
    </source>
</evidence>
<keyword evidence="4" id="KW-0788">Thiol protease</keyword>
<comment type="similarity">
    <text evidence="1">Belongs to the peptidase C40 family.</text>
</comment>